<evidence type="ECO:0000259" key="5">
    <source>
        <dbReference type="PROSITE" id="PS50043"/>
    </source>
</evidence>
<dbReference type="GO" id="GO:0006355">
    <property type="term" value="P:regulation of DNA-templated transcription"/>
    <property type="evidence" value="ECO:0007669"/>
    <property type="project" value="InterPro"/>
</dbReference>
<dbReference type="InterPro" id="IPR011990">
    <property type="entry name" value="TPR-like_helical_dom_sf"/>
</dbReference>
<feature type="compositionally biased region" description="Polar residues" evidence="4">
    <location>
        <begin position="1"/>
        <end position="16"/>
    </location>
</feature>
<protein>
    <submittedName>
        <fullName evidence="6">LuxR family maltose regulon positive regulatory protein</fullName>
    </submittedName>
</protein>
<evidence type="ECO:0000256" key="3">
    <source>
        <dbReference type="ARBA" id="ARBA00023163"/>
    </source>
</evidence>
<feature type="domain" description="HTH luxR-type" evidence="5">
    <location>
        <begin position="829"/>
        <end position="894"/>
    </location>
</feature>
<dbReference type="EMBL" id="VIVR01000001">
    <property type="protein sequence ID" value="TWE15868.1"/>
    <property type="molecule type" value="Genomic_DNA"/>
</dbReference>
<comment type="caution">
    <text evidence="6">The sequence shown here is derived from an EMBL/GenBank/DDBJ whole genome shotgun (WGS) entry which is preliminary data.</text>
</comment>
<evidence type="ECO:0000256" key="2">
    <source>
        <dbReference type="ARBA" id="ARBA00023125"/>
    </source>
</evidence>
<dbReference type="RefSeq" id="WP_145787627.1">
    <property type="nucleotide sequence ID" value="NZ_BAAABR010000027.1"/>
</dbReference>
<dbReference type="InterPro" id="IPR041617">
    <property type="entry name" value="TPR_MalT"/>
</dbReference>
<dbReference type="Pfam" id="PF25873">
    <property type="entry name" value="WHD_MalT"/>
    <property type="match status" value="1"/>
</dbReference>
<evidence type="ECO:0000313" key="7">
    <source>
        <dbReference type="Proteomes" id="UP000318416"/>
    </source>
</evidence>
<dbReference type="InterPro" id="IPR016032">
    <property type="entry name" value="Sig_transdc_resp-reg_C-effctor"/>
</dbReference>
<evidence type="ECO:0000256" key="4">
    <source>
        <dbReference type="SAM" id="MobiDB-lite"/>
    </source>
</evidence>
<dbReference type="PRINTS" id="PR00038">
    <property type="entry name" value="HTHLUXR"/>
</dbReference>
<accession>A0A561EJT1</accession>
<dbReference type="PANTHER" id="PTHR44688:SF16">
    <property type="entry name" value="DNA-BINDING TRANSCRIPTIONAL ACTIVATOR DEVR_DOSR"/>
    <property type="match status" value="1"/>
</dbReference>
<dbReference type="Pfam" id="PF17874">
    <property type="entry name" value="TPR_MalT"/>
    <property type="match status" value="1"/>
</dbReference>
<name>A0A561EJT1_9ACTN</name>
<dbReference type="InterPro" id="IPR036388">
    <property type="entry name" value="WH-like_DNA-bd_sf"/>
</dbReference>
<sequence length="896" mass="95725">MQNPPVTDSSDSSQYRGPSPADDPMLAARLAVPALPKILIRRPALLERLTAGLQDPLTLLTLVNGPAGAGKTVLVTHWLSESRAPGPVVWLTLEPGDAPGAFWAYVIEGLHRSGVRLPARVGRPARAEGVDRSLLVHLAEALAASPEPVVLVLDRLDAVPSQETAEGLDFVLRHACGGLRLVLTSRTEPMLPLHLYRASGAITEIRNADLRFTGEESALLLKEHGLEVSEEGIGLLAARTDGWAAGLRLVALAMQQSADPETFARQFATDRTTIADYLITEVLDAQPLPLQELLLRASIADRIHPDLADVLTGRQDADWALADLAHANAFLERLDGSDWYRLHPLFAEVLHAHLRHRRPGLEPELRARAARWFAEAGRLTDAVAQAAEAGDWRFAAGHLVDDLAIGRLFTGLDTEQLRRTFSAMPEDLDGPAPALVRAAGRLADHDLDGCAADLRLADEHLEPAGPALRLCRAFVGMLAAGLAGDPEEAGREAGEADRLLPDVPQRRLDEHPEIPAMLMTGLGAAELGAGRLDDAERRLLAAVEACGQPGLECPLTDALGSLAMVELLQGRLRRAEQHARWSLTAAERSALPPERRSGLGHLVLAGVATEHDDLETARAELTLATAAAGTFPQPVAAVESAVIGARLATAAGDREGALALLGKAGSTSARCLPDWAADELAIAGSAVHLAHGDAAAALDVLDLGASDRPEHTVATARALVAGGQPERALDMLAGLPADDPASAGAEASEAWRVRACLLRAEAVAGSGDPDEACRLLREALVLARPEELRRVFTESGPWLREVVRREPQLARAHSWLPGAGKRTGAHEQLPLLVEALSERESEVLREAAQMLTTEEIAANLYLSANTVKTHLKSIYRKLSVTRRSEAVRRARDLGMM</sequence>
<reference evidence="6 7" key="1">
    <citation type="submission" date="2019-06" db="EMBL/GenBank/DDBJ databases">
        <title>Sequencing the genomes of 1000 actinobacteria strains.</title>
        <authorList>
            <person name="Klenk H.-P."/>
        </authorList>
    </citation>
    <scope>NUCLEOTIDE SEQUENCE [LARGE SCALE GENOMIC DNA]</scope>
    <source>
        <strain evidence="6 7">DSM 41649</strain>
    </source>
</reference>
<gene>
    <name evidence="6" type="ORF">FB465_0816</name>
</gene>
<dbReference type="Gene3D" id="1.25.40.10">
    <property type="entry name" value="Tetratricopeptide repeat domain"/>
    <property type="match status" value="1"/>
</dbReference>
<dbReference type="SUPFAM" id="SSF46894">
    <property type="entry name" value="C-terminal effector domain of the bipartite response regulators"/>
    <property type="match status" value="1"/>
</dbReference>
<dbReference type="SUPFAM" id="SSF52540">
    <property type="entry name" value="P-loop containing nucleoside triphosphate hydrolases"/>
    <property type="match status" value="1"/>
</dbReference>
<dbReference type="Pfam" id="PF00196">
    <property type="entry name" value="GerE"/>
    <property type="match status" value="1"/>
</dbReference>
<dbReference type="Gene3D" id="1.10.10.10">
    <property type="entry name" value="Winged helix-like DNA-binding domain superfamily/Winged helix DNA-binding domain"/>
    <property type="match status" value="1"/>
</dbReference>
<dbReference type="InterPro" id="IPR059106">
    <property type="entry name" value="WHD_MalT"/>
</dbReference>
<dbReference type="SMART" id="SM00421">
    <property type="entry name" value="HTH_LUXR"/>
    <property type="match status" value="1"/>
</dbReference>
<proteinExistence type="predicted"/>
<dbReference type="InterPro" id="IPR027417">
    <property type="entry name" value="P-loop_NTPase"/>
</dbReference>
<dbReference type="AlphaFoldDB" id="A0A561EJT1"/>
<evidence type="ECO:0000256" key="1">
    <source>
        <dbReference type="ARBA" id="ARBA00023015"/>
    </source>
</evidence>
<dbReference type="OrthoDB" id="134985at2"/>
<dbReference type="PANTHER" id="PTHR44688">
    <property type="entry name" value="DNA-BINDING TRANSCRIPTIONAL ACTIVATOR DEVR_DOSR"/>
    <property type="match status" value="1"/>
</dbReference>
<dbReference type="Gene3D" id="3.40.50.300">
    <property type="entry name" value="P-loop containing nucleotide triphosphate hydrolases"/>
    <property type="match status" value="1"/>
</dbReference>
<dbReference type="GO" id="GO:0003677">
    <property type="term" value="F:DNA binding"/>
    <property type="evidence" value="ECO:0007669"/>
    <property type="project" value="UniProtKB-KW"/>
</dbReference>
<dbReference type="InterPro" id="IPR000792">
    <property type="entry name" value="Tscrpt_reg_LuxR_C"/>
</dbReference>
<keyword evidence="7" id="KW-1185">Reference proteome</keyword>
<keyword evidence="3" id="KW-0804">Transcription</keyword>
<dbReference type="SUPFAM" id="SSF48452">
    <property type="entry name" value="TPR-like"/>
    <property type="match status" value="1"/>
</dbReference>
<dbReference type="CDD" id="cd06170">
    <property type="entry name" value="LuxR_C_like"/>
    <property type="match status" value="1"/>
</dbReference>
<dbReference type="Proteomes" id="UP000318416">
    <property type="component" value="Unassembled WGS sequence"/>
</dbReference>
<dbReference type="PROSITE" id="PS50043">
    <property type="entry name" value="HTH_LUXR_2"/>
    <property type="match status" value="1"/>
</dbReference>
<feature type="region of interest" description="Disordered" evidence="4">
    <location>
        <begin position="1"/>
        <end position="22"/>
    </location>
</feature>
<keyword evidence="2" id="KW-0238">DNA-binding</keyword>
<keyword evidence="1" id="KW-0805">Transcription regulation</keyword>
<evidence type="ECO:0000313" key="6">
    <source>
        <dbReference type="EMBL" id="TWE15868.1"/>
    </source>
</evidence>
<organism evidence="6 7">
    <name type="scientific">Kitasatospora atroaurantiaca</name>
    <dbReference type="NCBI Taxonomy" id="285545"/>
    <lineage>
        <taxon>Bacteria</taxon>
        <taxon>Bacillati</taxon>
        <taxon>Actinomycetota</taxon>
        <taxon>Actinomycetes</taxon>
        <taxon>Kitasatosporales</taxon>
        <taxon>Streptomycetaceae</taxon>
        <taxon>Kitasatospora</taxon>
    </lineage>
</organism>